<comment type="caution">
    <text evidence="1">The sequence shown here is derived from an EMBL/GenBank/DDBJ whole genome shotgun (WGS) entry which is preliminary data.</text>
</comment>
<organism evidence="1 2">
    <name type="scientific">Peronosclerospora sorghi</name>
    <dbReference type="NCBI Taxonomy" id="230839"/>
    <lineage>
        <taxon>Eukaryota</taxon>
        <taxon>Sar</taxon>
        <taxon>Stramenopiles</taxon>
        <taxon>Oomycota</taxon>
        <taxon>Peronosporomycetes</taxon>
        <taxon>Peronosporales</taxon>
        <taxon>Peronosporaceae</taxon>
        <taxon>Peronosclerospora</taxon>
    </lineage>
</organism>
<accession>A0ACC0WMC6</accession>
<sequence>MNIQPSGGGGNAAHGRSNTLSHGVTSTSSSFLQASMLDVPSGGSDDLHLGSALNESISNDMTRTNAFADRNTIVDMSLRFGRFLICVILAMAFAFGFAFVTSNKKTLTHVDENKLAANENLSTKASSLVEDYNALMGYILFAGGKVFEVFCETLIFPTLATYLHNCSLYPGDQPARMHSVAKSRCIFWGLKTVGILMNVGFTSVYVGQTTLTPAPTTTSRRLLASDEWTTGIVRQVEPRYALDAGVDVLRSILSTSVTGVTAPFEYKETCQWREQGTKNRDQQQSRAWADDVDTTFVSFSFPSHAWSLPFLTSHAPMSTRRLEIPLRDYWAHREKYAINSDWNTAELFSIFQQSIAKLGFVSAAANVTSPRSLEELVRAVASELKTILPSRARVNDLVMRLEYRKVAQDVKFTTLTLSVPLRVDNPEKVRCGTSGCVYATSTNVLEELQMQPSVFIAPNSDDVNSAFVYSTSSQYVWDLEVAEETPHEELTFSLSKMTWHLSPVPDAVCANEAEENHCLGLRIPFGAGGAIFVSKDALSKEHIVHPVPLVTLHVPVIPEIRRSEESTVLTSWHRLVAPNGDLVRPSSSDCVSLVDAYLTHLESNRFYLDGHQAHELVSVALLYLLQRGVPTWDADVTLQRRLTVMTSNETAGATADIEVNVPTTTAMVTVAGCIFIVGLMICVICLPTSRVKLSPDTTPAAQYVQILTDDLYPDLVHKKRLRFANGDCLLFNEYVVDAIVLHAKREQSKKIYL</sequence>
<keyword evidence="2" id="KW-1185">Reference proteome</keyword>
<evidence type="ECO:0000313" key="2">
    <source>
        <dbReference type="Proteomes" id="UP001163321"/>
    </source>
</evidence>
<dbReference type="Proteomes" id="UP001163321">
    <property type="component" value="Chromosome 10"/>
</dbReference>
<gene>
    <name evidence="1" type="ORF">PsorP6_015385</name>
</gene>
<proteinExistence type="predicted"/>
<protein>
    <submittedName>
        <fullName evidence="1">Uncharacterized protein</fullName>
    </submittedName>
</protein>
<reference evidence="1 2" key="1">
    <citation type="journal article" date="2022" name="bioRxiv">
        <title>The genome of the oomycete Peronosclerospora sorghi, a cosmopolitan pathogen of maize and sorghum, is inflated with dispersed pseudogenes.</title>
        <authorList>
            <person name="Fletcher K."/>
            <person name="Martin F."/>
            <person name="Isakeit T."/>
            <person name="Cavanaugh K."/>
            <person name="Magill C."/>
            <person name="Michelmore R."/>
        </authorList>
    </citation>
    <scope>NUCLEOTIDE SEQUENCE [LARGE SCALE GENOMIC DNA]</scope>
    <source>
        <strain evidence="1">P6</strain>
    </source>
</reference>
<evidence type="ECO:0000313" key="1">
    <source>
        <dbReference type="EMBL" id="KAI9920004.1"/>
    </source>
</evidence>
<dbReference type="EMBL" id="CM047589">
    <property type="protein sequence ID" value="KAI9920004.1"/>
    <property type="molecule type" value="Genomic_DNA"/>
</dbReference>
<name>A0ACC0WMC6_9STRA</name>